<dbReference type="EMBL" id="UGLH01000006">
    <property type="protein sequence ID" value="STT85719.1"/>
    <property type="molecule type" value="Genomic_DNA"/>
</dbReference>
<name>A0A377XQ86_KLEPN</name>
<protein>
    <submittedName>
        <fullName evidence="1">Magnesium transporter</fullName>
    </submittedName>
</protein>
<proteinExistence type="predicted"/>
<dbReference type="AlphaFoldDB" id="A0A377XQ86"/>
<reference evidence="1 2" key="1">
    <citation type="submission" date="2018-06" db="EMBL/GenBank/DDBJ databases">
        <authorList>
            <consortium name="Pathogen Informatics"/>
            <person name="Doyle S."/>
        </authorList>
    </citation>
    <scope>NUCLEOTIDE SEQUENCE [LARGE SCALE GENOMIC DNA]</scope>
    <source>
        <strain evidence="1 2">NCTC5047</strain>
    </source>
</reference>
<gene>
    <name evidence="1" type="ORF">NCTC5047_06809</name>
</gene>
<organism evidence="1 2">
    <name type="scientific">Klebsiella pneumoniae</name>
    <dbReference type="NCBI Taxonomy" id="573"/>
    <lineage>
        <taxon>Bacteria</taxon>
        <taxon>Pseudomonadati</taxon>
        <taxon>Pseudomonadota</taxon>
        <taxon>Gammaproteobacteria</taxon>
        <taxon>Enterobacterales</taxon>
        <taxon>Enterobacteriaceae</taxon>
        <taxon>Klebsiella/Raoultella group</taxon>
        <taxon>Klebsiella</taxon>
        <taxon>Klebsiella pneumoniae complex</taxon>
    </lineage>
</organism>
<dbReference type="Proteomes" id="UP000254340">
    <property type="component" value="Unassembled WGS sequence"/>
</dbReference>
<evidence type="ECO:0000313" key="1">
    <source>
        <dbReference type="EMBL" id="STT85719.1"/>
    </source>
</evidence>
<sequence length="47" mass="5239">MARTFERDDLLSAAVIDADGKLIGPDIDEIVDVVYEETDNDLRRMAA</sequence>
<evidence type="ECO:0000313" key="2">
    <source>
        <dbReference type="Proteomes" id="UP000254340"/>
    </source>
</evidence>
<accession>A0A377XQ86</accession>